<dbReference type="AlphaFoldDB" id="A0A6A3KTM2"/>
<dbReference type="InterPro" id="IPR007527">
    <property type="entry name" value="Znf_SWIM"/>
</dbReference>
<keyword evidence="1" id="KW-0863">Zinc-finger</keyword>
<name>A0A6A3KTM2_9STRA</name>
<evidence type="ECO:0000313" key="5">
    <source>
        <dbReference type="Proteomes" id="UP000429607"/>
    </source>
</evidence>
<comment type="caution">
    <text evidence="3">The sequence shown here is derived from an EMBL/GenBank/DDBJ whole genome shotgun (WGS) entry which is preliminary data.</text>
</comment>
<gene>
    <name evidence="4" type="ORF">PR001_g14827</name>
    <name evidence="3" type="ORF">PR002_g15284</name>
</gene>
<proteinExistence type="predicted"/>
<dbReference type="EMBL" id="QXFU01001102">
    <property type="protein sequence ID" value="KAE9010701.1"/>
    <property type="molecule type" value="Genomic_DNA"/>
</dbReference>
<feature type="domain" description="SWIM-type" evidence="2">
    <location>
        <begin position="153"/>
        <end position="184"/>
    </location>
</feature>
<sequence>MCMDSLRASTAVVLNDSIPGILRGASLSAPRFTSHFAEGPLQETSVVGSRNLLQNKLNFRQKFSGRGCNKVLAAVFFNAPKYTHLPGRTGCDLDAKRQKTYLDSVTGKLLKDKNVVDAKLLYHSMHQVLVLNPALSPPGPLLSATTWTIAQIAFVRASYRCDCKDFMISGWQCMHVVAAMVLRNEFSVDAALSVLPVRRNSGRPRRSRGALDADQHQHHVFFSVDRLIRLFPEYPARPLH</sequence>
<organism evidence="3 6">
    <name type="scientific">Phytophthora rubi</name>
    <dbReference type="NCBI Taxonomy" id="129364"/>
    <lineage>
        <taxon>Eukaryota</taxon>
        <taxon>Sar</taxon>
        <taxon>Stramenopiles</taxon>
        <taxon>Oomycota</taxon>
        <taxon>Peronosporomycetes</taxon>
        <taxon>Peronosporales</taxon>
        <taxon>Peronosporaceae</taxon>
        <taxon>Phytophthora</taxon>
    </lineage>
</organism>
<dbReference type="Proteomes" id="UP000435112">
    <property type="component" value="Unassembled WGS sequence"/>
</dbReference>
<evidence type="ECO:0000259" key="2">
    <source>
        <dbReference type="PROSITE" id="PS50966"/>
    </source>
</evidence>
<keyword evidence="1" id="KW-0479">Metal-binding</keyword>
<keyword evidence="1" id="KW-0862">Zinc</keyword>
<dbReference type="Proteomes" id="UP000429607">
    <property type="component" value="Unassembled WGS sequence"/>
</dbReference>
<evidence type="ECO:0000313" key="4">
    <source>
        <dbReference type="EMBL" id="KAE9015719.1"/>
    </source>
</evidence>
<dbReference type="PROSITE" id="PS50966">
    <property type="entry name" value="ZF_SWIM"/>
    <property type="match status" value="1"/>
</dbReference>
<dbReference type="GO" id="GO:0008270">
    <property type="term" value="F:zinc ion binding"/>
    <property type="evidence" value="ECO:0007669"/>
    <property type="project" value="UniProtKB-KW"/>
</dbReference>
<evidence type="ECO:0000313" key="3">
    <source>
        <dbReference type="EMBL" id="KAE9010701.1"/>
    </source>
</evidence>
<evidence type="ECO:0000256" key="1">
    <source>
        <dbReference type="PROSITE-ProRule" id="PRU00325"/>
    </source>
</evidence>
<protein>
    <recommendedName>
        <fullName evidence="2">SWIM-type domain-containing protein</fullName>
    </recommendedName>
</protein>
<reference evidence="5 6" key="1">
    <citation type="submission" date="2018-09" db="EMBL/GenBank/DDBJ databases">
        <title>Genomic investigation of the strawberry pathogen Phytophthora fragariae indicates pathogenicity is determined by transcriptional variation in three key races.</title>
        <authorList>
            <person name="Adams T.M."/>
            <person name="Armitage A.D."/>
            <person name="Sobczyk M.K."/>
            <person name="Bates H.J."/>
            <person name="Dunwell J.M."/>
            <person name="Nellist C.F."/>
            <person name="Harrison R.J."/>
        </authorList>
    </citation>
    <scope>NUCLEOTIDE SEQUENCE [LARGE SCALE GENOMIC DNA]</scope>
    <source>
        <strain evidence="4 5">SCRP249</strain>
        <strain evidence="3 6">SCRP324</strain>
    </source>
</reference>
<dbReference type="EMBL" id="QXFV01001084">
    <property type="protein sequence ID" value="KAE9015719.1"/>
    <property type="molecule type" value="Genomic_DNA"/>
</dbReference>
<accession>A0A6A3KTM2</accession>
<evidence type="ECO:0000313" key="6">
    <source>
        <dbReference type="Proteomes" id="UP000435112"/>
    </source>
</evidence>
<dbReference type="OrthoDB" id="146018at2759"/>